<dbReference type="SUPFAM" id="SSF56801">
    <property type="entry name" value="Acetyl-CoA synthetase-like"/>
    <property type="match status" value="1"/>
</dbReference>
<gene>
    <name evidence="1" type="ORF">KALB_7932</name>
</gene>
<dbReference type="InterPro" id="IPR017523">
    <property type="entry name" value="Rv3268"/>
</dbReference>
<dbReference type="KEGG" id="kal:KALB_7932"/>
<proteinExistence type="predicted"/>
<reference evidence="1 2" key="1">
    <citation type="journal article" date="2014" name="BMC Genomics">
        <title>Complete genome sequence of producer of the glycopeptide antibiotic Aculeximycin Kutzneria albida DSM 43870T, a representative of minor genus of Pseudonocardiaceae.</title>
        <authorList>
            <person name="Rebets Y."/>
            <person name="Tokovenko B."/>
            <person name="Lushchyk I."/>
            <person name="Ruckert C."/>
            <person name="Zaburannyi N."/>
            <person name="Bechthold A."/>
            <person name="Kalinowski J."/>
            <person name="Luzhetskyy A."/>
        </authorList>
    </citation>
    <scope>NUCLEOTIDE SEQUENCE [LARGE SCALE GENOMIC DNA]</scope>
    <source>
        <strain evidence="1">DSM 43870</strain>
    </source>
</reference>
<dbReference type="eggNOG" id="COG0318">
    <property type="taxonomic scope" value="Bacteria"/>
</dbReference>
<dbReference type="STRING" id="1449976.KALB_7932"/>
<organism evidence="1 2">
    <name type="scientific">Kutzneria albida DSM 43870</name>
    <dbReference type="NCBI Taxonomy" id="1449976"/>
    <lineage>
        <taxon>Bacteria</taxon>
        <taxon>Bacillati</taxon>
        <taxon>Actinomycetota</taxon>
        <taxon>Actinomycetes</taxon>
        <taxon>Pseudonocardiales</taxon>
        <taxon>Pseudonocardiaceae</taxon>
        <taxon>Kutzneria</taxon>
    </lineage>
</organism>
<accession>W5WT04</accession>
<evidence type="ECO:0008006" key="3">
    <source>
        <dbReference type="Google" id="ProtNLM"/>
    </source>
</evidence>
<sequence length="237" mass="24943">MSVTARLFTPLLTSAARPLITHYDDAVGSRVELSRATTANWAAKTANWLRDELDVETGSPVSVELPAHWQTLGVLLGAWWCGAQVRTRAEGALVAFVGPEGEAAGADTVAVVGLDPMGRGLSTPPAGGGLDYLTESRIFGDDFVAYEQVPGDSPAFNESTVDDLVQLASKRAGELGIGADDRVLSTLDWSTQDGLVDGLLAVLAAGAALVQCSNLDPELLDKRRATERTTVELGVRP</sequence>
<dbReference type="NCBIfam" id="TIGR03089">
    <property type="entry name" value="TIGR03089 family protein"/>
    <property type="match status" value="1"/>
</dbReference>
<dbReference type="RefSeq" id="WP_025361106.1">
    <property type="nucleotide sequence ID" value="NZ_CP007155.1"/>
</dbReference>
<dbReference type="PATRIC" id="fig|1449976.3.peg.7968"/>
<dbReference type="OrthoDB" id="3396763at2"/>
<dbReference type="HOGENOM" id="CLU_076053_1_0_11"/>
<evidence type="ECO:0000313" key="2">
    <source>
        <dbReference type="Proteomes" id="UP000019225"/>
    </source>
</evidence>
<name>W5WT04_9PSEU</name>
<evidence type="ECO:0000313" key="1">
    <source>
        <dbReference type="EMBL" id="AHI01290.1"/>
    </source>
</evidence>
<dbReference type="EMBL" id="CP007155">
    <property type="protein sequence ID" value="AHI01290.1"/>
    <property type="molecule type" value="Genomic_DNA"/>
</dbReference>
<dbReference type="Proteomes" id="UP000019225">
    <property type="component" value="Chromosome"/>
</dbReference>
<keyword evidence="2" id="KW-1185">Reference proteome</keyword>
<dbReference type="AlphaFoldDB" id="W5WT04"/>
<protein>
    <recommendedName>
        <fullName evidence="3">TIGR03089 family protein</fullName>
    </recommendedName>
</protein>